<dbReference type="NCBIfam" id="TIGR01446">
    <property type="entry name" value="DnaD_dom"/>
    <property type="match status" value="1"/>
</dbReference>
<dbReference type="InterPro" id="IPR053162">
    <property type="entry name" value="DnaD"/>
</dbReference>
<evidence type="ECO:0000256" key="1">
    <source>
        <dbReference type="ARBA" id="ARBA00093462"/>
    </source>
</evidence>
<organism evidence="3 4">
    <name type="scientific">Streptococcus troglodytae</name>
    <dbReference type="NCBI Taxonomy" id="1111760"/>
    <lineage>
        <taxon>Bacteria</taxon>
        <taxon>Bacillati</taxon>
        <taxon>Bacillota</taxon>
        <taxon>Bacilli</taxon>
        <taxon>Lactobacillales</taxon>
        <taxon>Streptococcaceae</taxon>
        <taxon>Streptococcus</taxon>
    </lineage>
</organism>
<dbReference type="Pfam" id="PF07261">
    <property type="entry name" value="DnaB_2"/>
    <property type="match status" value="1"/>
</dbReference>
<dbReference type="InterPro" id="IPR006343">
    <property type="entry name" value="DnaB/C_C"/>
</dbReference>
<sequence>MSFLQHYKSGNLVLPSALLFHYKDIFSNADDFLVWQFFYFQNTTKMEDIATSQIAAAIGKTVPEVNRSVSNLISQELLDMKTIELDGESEVLFDATLALKKLDDLLTAAAETTISSSRGTSNALKDLVEDFERELGRMLSPFELEDLQKTVSDDKTDPDLVRAALREAVFNGKTNWNYIQAILRNWRREGISTLRQVEERRKEREQASPANVTVSDDFLSAMNLWSDSDAR</sequence>
<dbReference type="InterPro" id="IPR034829">
    <property type="entry name" value="DnaD-like_sf"/>
</dbReference>
<dbReference type="SUPFAM" id="SSF158499">
    <property type="entry name" value="DnaD domain-like"/>
    <property type="match status" value="1"/>
</dbReference>
<proteinExistence type="inferred from homology"/>
<dbReference type="InterPro" id="IPR036388">
    <property type="entry name" value="WH-like_DNA-bd_sf"/>
</dbReference>
<evidence type="ECO:0000259" key="2">
    <source>
        <dbReference type="Pfam" id="PF07261"/>
    </source>
</evidence>
<evidence type="ECO:0000313" key="3">
    <source>
        <dbReference type="EMBL" id="BAQ23913.1"/>
    </source>
</evidence>
<dbReference type="PANTHER" id="PTHR37293">
    <property type="entry name" value="PHAGE REPLICATION PROTEIN-RELATED"/>
    <property type="match status" value="1"/>
</dbReference>
<dbReference type="AlphaFoldDB" id="A0A1L7LI81"/>
<gene>
    <name evidence="3" type="ORF">SRT_06520</name>
</gene>
<evidence type="ECO:0000313" key="4">
    <source>
        <dbReference type="Proteomes" id="UP000217758"/>
    </source>
</evidence>
<dbReference type="Gene3D" id="1.10.10.630">
    <property type="entry name" value="DnaD domain-like"/>
    <property type="match status" value="1"/>
</dbReference>
<dbReference type="PANTHER" id="PTHR37293:SF6">
    <property type="entry name" value="DNA REPLICATION PROTEIN DNAD"/>
    <property type="match status" value="1"/>
</dbReference>
<keyword evidence="4" id="KW-1185">Reference proteome</keyword>
<name>A0A1L7LI81_9STRE</name>
<comment type="similarity">
    <text evidence="1">Belongs to the DnaB/DnaD family.</text>
</comment>
<dbReference type="Proteomes" id="UP000217758">
    <property type="component" value="Chromosome"/>
</dbReference>
<protein>
    <submittedName>
        <fullName evidence="3">Replication protein DnaD-like</fullName>
    </submittedName>
</protein>
<reference evidence="3 4" key="1">
    <citation type="journal article" date="2016" name="Microbiol. Immunol.">
        <title>Complete genome sequence of Streptococcus troglodytae TKU31 isolated from the oral cavity of a chimpanzee (Pan troglodytes).</title>
        <authorList>
            <person name="Okamoto M."/>
            <person name="Naito M."/>
            <person name="Miyanohara M."/>
            <person name="Imai S."/>
            <person name="Nomura Y."/>
            <person name="Saito W."/>
            <person name="Momoi Y."/>
            <person name="Takada K."/>
            <person name="Miyabe-Nishiwaki T."/>
            <person name="Tomonaga M."/>
            <person name="Hanada N."/>
        </authorList>
    </citation>
    <scope>NUCLEOTIDE SEQUENCE [LARGE SCALE GENOMIC DNA]</scope>
    <source>
        <strain evidence="4">TKU 31</strain>
    </source>
</reference>
<feature type="domain" description="DnaB/C C-terminal" evidence="2">
    <location>
        <begin position="129"/>
        <end position="200"/>
    </location>
</feature>
<dbReference type="KEGG" id="strg:SRT_06520"/>
<dbReference type="EMBL" id="AP014612">
    <property type="protein sequence ID" value="BAQ23913.1"/>
    <property type="molecule type" value="Genomic_DNA"/>
</dbReference>
<accession>A0A1L7LI81</accession>
<dbReference type="Gene3D" id="1.10.10.10">
    <property type="entry name" value="Winged helix-like DNA-binding domain superfamily/Winged helix DNA-binding domain"/>
    <property type="match status" value="1"/>
</dbReference>
<dbReference type="RefSeq" id="WP_128833041.1">
    <property type="nucleotide sequence ID" value="NZ_AP014612.1"/>
</dbReference>